<evidence type="ECO:0000256" key="2">
    <source>
        <dbReference type="ARBA" id="ARBA00022598"/>
    </source>
</evidence>
<dbReference type="Gene3D" id="3.30.300.30">
    <property type="match status" value="1"/>
</dbReference>
<dbReference type="RefSeq" id="WP_090351225.1">
    <property type="nucleotide sequence ID" value="NZ_LT629751.1"/>
</dbReference>
<keyword evidence="3" id="KW-0547">Nucleotide-binding</keyword>
<dbReference type="InterPro" id="IPR020845">
    <property type="entry name" value="AMP-binding_CS"/>
</dbReference>
<evidence type="ECO:0000259" key="6">
    <source>
        <dbReference type="Pfam" id="PF00501"/>
    </source>
</evidence>
<name>A0A1H1YB47_9PSED</name>
<accession>A0A1H1YB47</accession>
<reference evidence="9" key="1">
    <citation type="submission" date="2016-10" db="EMBL/GenBank/DDBJ databases">
        <authorList>
            <person name="Varghese N."/>
            <person name="Submissions S."/>
        </authorList>
    </citation>
    <scope>NUCLEOTIDE SEQUENCE [LARGE SCALE GENOMIC DNA]</scope>
    <source>
        <strain evidence="9">KCTC 32247</strain>
    </source>
</reference>
<dbReference type="GO" id="GO:0003987">
    <property type="term" value="F:acetate-CoA ligase activity"/>
    <property type="evidence" value="ECO:0007669"/>
    <property type="project" value="UniProtKB-EC"/>
</dbReference>
<dbReference type="PANTHER" id="PTHR24095:SF14">
    <property type="entry name" value="ACETYL-COENZYME A SYNTHETASE 1"/>
    <property type="match status" value="1"/>
</dbReference>
<dbReference type="Proteomes" id="UP000243359">
    <property type="component" value="Chromosome I"/>
</dbReference>
<evidence type="ECO:0000259" key="7">
    <source>
        <dbReference type="Pfam" id="PF13193"/>
    </source>
</evidence>
<dbReference type="GO" id="GO:0005524">
    <property type="term" value="F:ATP binding"/>
    <property type="evidence" value="ECO:0007669"/>
    <property type="project" value="UniProtKB-KW"/>
</dbReference>
<dbReference type="GO" id="GO:0005829">
    <property type="term" value="C:cytosol"/>
    <property type="evidence" value="ECO:0007669"/>
    <property type="project" value="TreeGrafter"/>
</dbReference>
<organism evidence="8 9">
    <name type="scientific">Pseudomonas oryzae</name>
    <dbReference type="NCBI Taxonomy" id="1392877"/>
    <lineage>
        <taxon>Bacteria</taxon>
        <taxon>Pseudomonadati</taxon>
        <taxon>Pseudomonadota</taxon>
        <taxon>Gammaproteobacteria</taxon>
        <taxon>Pseudomonadales</taxon>
        <taxon>Pseudomonadaceae</taxon>
        <taxon>Pseudomonas</taxon>
    </lineage>
</organism>
<dbReference type="SUPFAM" id="SSF56801">
    <property type="entry name" value="Acetyl-CoA synthetase-like"/>
    <property type="match status" value="1"/>
</dbReference>
<proteinExistence type="predicted"/>
<dbReference type="EC" id="6.2.1.1" evidence="1"/>
<evidence type="ECO:0000256" key="4">
    <source>
        <dbReference type="ARBA" id="ARBA00022840"/>
    </source>
</evidence>
<dbReference type="InterPro" id="IPR045851">
    <property type="entry name" value="AMP-bd_C_sf"/>
</dbReference>
<keyword evidence="9" id="KW-1185">Reference proteome</keyword>
<dbReference type="Gene3D" id="3.40.50.12780">
    <property type="entry name" value="N-terminal domain of ligase-like"/>
    <property type="match status" value="1"/>
</dbReference>
<dbReference type="STRING" id="1392877.SAMN05216221_3726"/>
<feature type="domain" description="AMP-dependent synthetase/ligase" evidence="6">
    <location>
        <begin position="63"/>
        <end position="433"/>
    </location>
</feature>
<keyword evidence="5" id="KW-0007">Acetylation</keyword>
<dbReference type="InterPro" id="IPR025110">
    <property type="entry name" value="AMP-bd_C"/>
</dbReference>
<dbReference type="AlphaFoldDB" id="A0A1H1YB47"/>
<sequence length="586" mass="63262">MRPKLIDKTPAALRVTPNWPATAAARAAFSWAEEAKGLTGLPGGGLNLAYEAVDRHAAGPLRGHTALRLLLRDEGRREVSYAELARLTSRFAGALAGLGVKPGARLFVLCNRGLELYLGVLGGLKAGCVVSPLFSAFGPEPLQTRLQLGEGSVLLTSESLYRRKVAAIRERLPLLEHVLLFDDNGGSVRIEGTHDLHQLMDKAADEFSVAPTTADSPSLLHFTSGTTGTPKGALHVHGAALTHYVTGRYALDLHPDDVFWCTADPGWVTGTSYGILAPLLLGVTSVVDCADFDAVRWYGILRSEAVSVWYTAPTAIRLLIKAGDQLARAHQYPALRFVASVGEPLNPEAVWWGQEVLGLPIHDNWWQTETGGIMLANTAAMPIKPGSMGQPLPGIEAAIVQRRDDGTLEMLGDDAIGELALRQPWPGMFRAYLGQDERYRRCFAGDWYLSGDLARRDADGYYWFVGRSDDVIKSAGHLIGPFEVESALLEHPAVAEAAVIGKPDEILGETVKAFVSLKGDFSASEALHAELLGHARKRLGAAVAPKELDILPSLPRTRSGKLLRRLLKARELGLPEGDTSTLENPT</sequence>
<evidence type="ECO:0000256" key="5">
    <source>
        <dbReference type="ARBA" id="ARBA00022990"/>
    </source>
</evidence>
<gene>
    <name evidence="8" type="ORF">SAMN05216221_3726</name>
</gene>
<dbReference type="Pfam" id="PF00501">
    <property type="entry name" value="AMP-binding"/>
    <property type="match status" value="1"/>
</dbReference>
<feature type="domain" description="AMP-binding enzyme C-terminal" evidence="7">
    <location>
        <begin position="483"/>
        <end position="561"/>
    </location>
</feature>
<dbReference type="OrthoDB" id="9803968at2"/>
<evidence type="ECO:0000313" key="8">
    <source>
        <dbReference type="EMBL" id="SDT18647.1"/>
    </source>
</evidence>
<evidence type="ECO:0000256" key="3">
    <source>
        <dbReference type="ARBA" id="ARBA00022741"/>
    </source>
</evidence>
<protein>
    <recommendedName>
        <fullName evidence="1">acetate--CoA ligase</fullName>
        <ecNumber evidence="1">6.2.1.1</ecNumber>
    </recommendedName>
</protein>
<dbReference type="PROSITE" id="PS00455">
    <property type="entry name" value="AMP_BINDING"/>
    <property type="match status" value="1"/>
</dbReference>
<dbReference type="NCBIfam" id="NF003313">
    <property type="entry name" value="PRK04319.1"/>
    <property type="match status" value="1"/>
</dbReference>
<evidence type="ECO:0000313" key="9">
    <source>
        <dbReference type="Proteomes" id="UP000243359"/>
    </source>
</evidence>
<dbReference type="InterPro" id="IPR042099">
    <property type="entry name" value="ANL_N_sf"/>
</dbReference>
<dbReference type="InterPro" id="IPR000873">
    <property type="entry name" value="AMP-dep_synth/lig_dom"/>
</dbReference>
<keyword evidence="4" id="KW-0067">ATP-binding</keyword>
<dbReference type="Pfam" id="PF13193">
    <property type="entry name" value="AMP-binding_C"/>
    <property type="match status" value="1"/>
</dbReference>
<dbReference type="GO" id="GO:0006085">
    <property type="term" value="P:acetyl-CoA biosynthetic process"/>
    <property type="evidence" value="ECO:0007669"/>
    <property type="project" value="TreeGrafter"/>
</dbReference>
<keyword evidence="2" id="KW-0436">Ligase</keyword>
<dbReference type="PANTHER" id="PTHR24095">
    <property type="entry name" value="ACETYL-COENZYME A SYNTHETASE"/>
    <property type="match status" value="1"/>
</dbReference>
<dbReference type="EMBL" id="LT629751">
    <property type="protein sequence ID" value="SDT18647.1"/>
    <property type="molecule type" value="Genomic_DNA"/>
</dbReference>
<evidence type="ECO:0000256" key="1">
    <source>
        <dbReference type="ARBA" id="ARBA00013275"/>
    </source>
</evidence>